<evidence type="ECO:0000256" key="6">
    <source>
        <dbReference type="ARBA" id="ARBA00023242"/>
    </source>
</evidence>
<dbReference type="InterPro" id="IPR051845">
    <property type="entry name" value="Znf385"/>
</dbReference>
<dbReference type="PANTHER" id="PTHR23067">
    <property type="entry name" value="DOUBLE-STRANDED RNA-BINDING ZINC FINGER PROTEIN"/>
    <property type="match status" value="1"/>
</dbReference>
<evidence type="ECO:0000256" key="4">
    <source>
        <dbReference type="ARBA" id="ARBA00022771"/>
    </source>
</evidence>
<evidence type="ECO:0000256" key="2">
    <source>
        <dbReference type="ARBA" id="ARBA00022723"/>
    </source>
</evidence>
<evidence type="ECO:0000313" key="9">
    <source>
        <dbReference type="Ensembl" id="ENSAMXP00005054246.1"/>
    </source>
</evidence>
<evidence type="ECO:0000256" key="3">
    <source>
        <dbReference type="ARBA" id="ARBA00022737"/>
    </source>
</evidence>
<organism evidence="9 10">
    <name type="scientific">Astyanax mexicanus</name>
    <name type="common">Blind cave fish</name>
    <name type="synonym">Astyanax fasciatus mexicanus</name>
    <dbReference type="NCBI Taxonomy" id="7994"/>
    <lineage>
        <taxon>Eukaryota</taxon>
        <taxon>Metazoa</taxon>
        <taxon>Chordata</taxon>
        <taxon>Craniata</taxon>
        <taxon>Vertebrata</taxon>
        <taxon>Euteleostomi</taxon>
        <taxon>Actinopterygii</taxon>
        <taxon>Neopterygii</taxon>
        <taxon>Teleostei</taxon>
        <taxon>Ostariophysi</taxon>
        <taxon>Characiformes</taxon>
        <taxon>Characoidei</taxon>
        <taxon>Acestrorhamphidae</taxon>
        <taxon>Acestrorhamphinae</taxon>
        <taxon>Astyanax</taxon>
    </lineage>
</organism>
<evidence type="ECO:0000256" key="7">
    <source>
        <dbReference type="SAM" id="MobiDB-lite"/>
    </source>
</evidence>
<dbReference type="SMART" id="SM00451">
    <property type="entry name" value="ZnF_U1"/>
    <property type="match status" value="1"/>
</dbReference>
<dbReference type="PANTHER" id="PTHR23067:SF8">
    <property type="entry name" value="ZINC FINGER PROTEIN 385B"/>
    <property type="match status" value="1"/>
</dbReference>
<dbReference type="Ensembl" id="ENSAMXT00005058656.1">
    <property type="protein sequence ID" value="ENSAMXP00005054246.1"/>
    <property type="gene ID" value="ENSAMXG00005024263.1"/>
</dbReference>
<dbReference type="SUPFAM" id="SSF57667">
    <property type="entry name" value="beta-beta-alpha zinc fingers"/>
    <property type="match status" value="2"/>
</dbReference>
<feature type="region of interest" description="Disordered" evidence="7">
    <location>
        <begin position="255"/>
        <end position="292"/>
    </location>
</feature>
<evidence type="ECO:0000256" key="1">
    <source>
        <dbReference type="ARBA" id="ARBA00004123"/>
    </source>
</evidence>
<keyword evidence="3" id="KW-0677">Repeat</keyword>
<dbReference type="Proteomes" id="UP000694621">
    <property type="component" value="Unplaced"/>
</dbReference>
<keyword evidence="4" id="KW-0863">Zinc-finger</keyword>
<name>A0A8B9LVP8_ASTMX</name>
<dbReference type="InterPro" id="IPR003604">
    <property type="entry name" value="Matrin/U1-like-C_Znf_C2H2"/>
</dbReference>
<feature type="compositionally biased region" description="Pro residues" evidence="7">
    <location>
        <begin position="263"/>
        <end position="287"/>
    </location>
</feature>
<dbReference type="Gene3D" id="3.30.160.60">
    <property type="entry name" value="Classic Zinc Finger"/>
    <property type="match status" value="2"/>
</dbReference>
<sequence length="465" mass="50248">THYPLSPVFHQDGIGSIGGIGGIGGMGDAHSQERKKLLFSLCEVCNIQLNSAAQAQTHYNGKSHLRRVKQLNNGEVPQPSGPPPLPTLNTGLSSCHSNSLPALVRTPPLMMQSALDLKPFIPFPVDNNSTPVGLFANFSTMDPVQKAVINHTFGVSIPPKKKQVISCNICQLRFNSDAPAGIKHREKPETGNSYCRFAAISPQRPSAEKNTTLIHLYLTESHNKTLEPPCLLKALESPRAFLPAPSLTPSLCKPAPTLLSSPPAEPANQPAPPALKPLPKQPSPPEPSLESEEEKAKKLLYCSLCKVAVNSLSQLEAHNTGSFRGLGSVQSLGLWLNLLNSTVINHLKTLNISFLCVFFSQHISSRRHKDRVAGKPLKPKYSPYNKQQRSSSVLAAKLALQKDLVKPISPAFISSPFSPTTMPSISLHPRPNTSIFQSATLQASFLRAAPGPIRPSTGSILFAPY</sequence>
<reference evidence="9" key="1">
    <citation type="submission" date="2025-08" db="UniProtKB">
        <authorList>
            <consortium name="Ensembl"/>
        </authorList>
    </citation>
    <scope>IDENTIFICATION</scope>
</reference>
<accession>A0A8B9LVP8</accession>
<dbReference type="GO" id="GO:0008270">
    <property type="term" value="F:zinc ion binding"/>
    <property type="evidence" value="ECO:0007669"/>
    <property type="project" value="UniProtKB-KW"/>
</dbReference>
<proteinExistence type="predicted"/>
<dbReference type="InterPro" id="IPR036236">
    <property type="entry name" value="Znf_C2H2_sf"/>
</dbReference>
<evidence type="ECO:0000313" key="10">
    <source>
        <dbReference type="Proteomes" id="UP000694621"/>
    </source>
</evidence>
<feature type="domain" description="U1-type" evidence="8">
    <location>
        <begin position="35"/>
        <end position="71"/>
    </location>
</feature>
<keyword evidence="2" id="KW-0479">Metal-binding</keyword>
<dbReference type="GO" id="GO:0005634">
    <property type="term" value="C:nucleus"/>
    <property type="evidence" value="ECO:0007669"/>
    <property type="project" value="UniProtKB-SubCell"/>
</dbReference>
<dbReference type="Pfam" id="PF12874">
    <property type="entry name" value="zf-met"/>
    <property type="match status" value="2"/>
</dbReference>
<comment type="subcellular location">
    <subcellularLocation>
        <location evidence="1">Nucleus</location>
    </subcellularLocation>
</comment>
<keyword evidence="6" id="KW-0539">Nucleus</keyword>
<protein>
    <submittedName>
        <fullName evidence="9">Zinc finger protein 385B</fullName>
    </submittedName>
</protein>
<keyword evidence="5" id="KW-0862">Zinc</keyword>
<dbReference type="GO" id="GO:0003676">
    <property type="term" value="F:nucleic acid binding"/>
    <property type="evidence" value="ECO:0007669"/>
    <property type="project" value="InterPro"/>
</dbReference>
<dbReference type="AlphaFoldDB" id="A0A8B9LVP8"/>
<dbReference type="InterPro" id="IPR013087">
    <property type="entry name" value="Znf_C2H2_type"/>
</dbReference>
<evidence type="ECO:0000259" key="8">
    <source>
        <dbReference type="SMART" id="SM00451"/>
    </source>
</evidence>
<evidence type="ECO:0000256" key="5">
    <source>
        <dbReference type="ARBA" id="ARBA00022833"/>
    </source>
</evidence>